<feature type="region of interest" description="Disordered" evidence="8">
    <location>
        <begin position="475"/>
        <end position="545"/>
    </location>
</feature>
<organism evidence="11 12">
    <name type="scientific">Ophiocordyceps australis</name>
    <dbReference type="NCBI Taxonomy" id="1399860"/>
    <lineage>
        <taxon>Eukaryota</taxon>
        <taxon>Fungi</taxon>
        <taxon>Dikarya</taxon>
        <taxon>Ascomycota</taxon>
        <taxon>Pezizomycotina</taxon>
        <taxon>Sordariomycetes</taxon>
        <taxon>Hypocreomycetidae</taxon>
        <taxon>Hypocreales</taxon>
        <taxon>Ophiocordycipitaceae</taxon>
        <taxon>Ophiocordyceps</taxon>
    </lineage>
</organism>
<feature type="compositionally biased region" description="Basic and acidic residues" evidence="8">
    <location>
        <begin position="512"/>
        <end position="545"/>
    </location>
</feature>
<dbReference type="Proteomes" id="UP000224854">
    <property type="component" value="Unassembled WGS sequence"/>
</dbReference>
<dbReference type="Gene3D" id="1.10.287.110">
    <property type="entry name" value="DnaJ domain"/>
    <property type="match status" value="1"/>
</dbReference>
<sequence length="545" mass="57520">MKSALVAKTVAPVRVLAQNNLVRRPKLHDCIEKGARIHTAALCIAACHSRPAYCARRHTTPSSSSSSPKRSFHATRSLSFKDPYQTLGVEKSASAADVKKAYYGLAKKYHPDTNKDPTAKDRFADIQSAYEILSDAKKRQQYDEFGAAAFDPSAGGSPGGDPFGGGNPFKGGNPFGGGNPFAGFSGQGGFGGGFNFEDIFSAFADQQGGRRGRAAQEILVGEDIEVQINVTLAEAAKGAAKSITLTPLVACSACTGTGLKSGAKRSSCKTCGGTGSRVHFMQGGFQMASTCGTCQGTGVSIPRGSECRTCSGNGVSRERRTISVDVPAGIEDGMRLKVEGAGDAPPTGRVSQASRSQPGDLYVLMRVAKDPRFGRDGPNLLYTATIPVTTALLGGQVSVPTLEGFINVKVATGTTHGTKITVPGLGFKKLSQGRRSETGNLVIEFRVTIPKYLSSNQRTLAEILANELGDKTARRVTNFPSSSPTSSSDAESHKNEGFLKSIWHSLTNHPTHQKDAQDADPTKTSENTAKDNKMKDNSSDASTKK</sequence>
<evidence type="ECO:0000256" key="1">
    <source>
        <dbReference type="ARBA" id="ARBA00022723"/>
    </source>
</evidence>
<keyword evidence="5" id="KW-0143">Chaperone</keyword>
<dbReference type="InterPro" id="IPR036410">
    <property type="entry name" value="HSP_DnaJ_Cys-rich_dom_sf"/>
</dbReference>
<dbReference type="FunFam" id="2.60.260.20:FF:000005">
    <property type="entry name" value="Chaperone protein dnaJ 1, mitochondrial"/>
    <property type="match status" value="1"/>
</dbReference>
<dbReference type="FunFam" id="2.10.230.10:FF:000001">
    <property type="entry name" value="DnaJ subfamily A member 2"/>
    <property type="match status" value="1"/>
</dbReference>
<dbReference type="Gene3D" id="2.10.230.10">
    <property type="entry name" value="Heat shock protein DnaJ, cysteine-rich domain"/>
    <property type="match status" value="1"/>
</dbReference>
<evidence type="ECO:0000256" key="3">
    <source>
        <dbReference type="ARBA" id="ARBA00022771"/>
    </source>
</evidence>
<dbReference type="InterPro" id="IPR001305">
    <property type="entry name" value="HSP_DnaJ_Cys-rich_dom"/>
</dbReference>
<dbReference type="PANTHER" id="PTHR43096:SF52">
    <property type="entry name" value="DNAJ HOMOLOG 1, MITOCHONDRIAL-RELATED"/>
    <property type="match status" value="1"/>
</dbReference>
<dbReference type="PROSITE" id="PS50076">
    <property type="entry name" value="DNAJ_2"/>
    <property type="match status" value="1"/>
</dbReference>
<dbReference type="PRINTS" id="PR00625">
    <property type="entry name" value="JDOMAIN"/>
</dbReference>
<accession>A0A2C5YQ46</accession>
<dbReference type="GO" id="GO:0005524">
    <property type="term" value="F:ATP binding"/>
    <property type="evidence" value="ECO:0007669"/>
    <property type="project" value="InterPro"/>
</dbReference>
<dbReference type="GO" id="GO:0031072">
    <property type="term" value="F:heat shock protein binding"/>
    <property type="evidence" value="ECO:0007669"/>
    <property type="project" value="InterPro"/>
</dbReference>
<dbReference type="Pfam" id="PF00684">
    <property type="entry name" value="DnaJ_CXXCXGXG"/>
    <property type="match status" value="1"/>
</dbReference>
<feature type="domain" description="J" evidence="9">
    <location>
        <begin position="82"/>
        <end position="146"/>
    </location>
</feature>
<dbReference type="InterPro" id="IPR002939">
    <property type="entry name" value="DnaJ_C"/>
</dbReference>
<keyword evidence="4 7" id="KW-0862">Zinc</keyword>
<dbReference type="EMBL" id="NJEU01000657">
    <property type="protein sequence ID" value="PHH71645.1"/>
    <property type="molecule type" value="Genomic_DNA"/>
</dbReference>
<dbReference type="GO" id="GO:0051082">
    <property type="term" value="F:unfolded protein binding"/>
    <property type="evidence" value="ECO:0007669"/>
    <property type="project" value="InterPro"/>
</dbReference>
<dbReference type="GO" id="GO:0009408">
    <property type="term" value="P:response to heat"/>
    <property type="evidence" value="ECO:0007669"/>
    <property type="project" value="InterPro"/>
</dbReference>
<dbReference type="HAMAP" id="MF_01152">
    <property type="entry name" value="DnaJ"/>
    <property type="match status" value="1"/>
</dbReference>
<evidence type="ECO:0000256" key="5">
    <source>
        <dbReference type="ARBA" id="ARBA00023186"/>
    </source>
</evidence>
<feature type="region of interest" description="Disordered" evidence="8">
    <location>
        <begin position="151"/>
        <end position="178"/>
    </location>
</feature>
<comment type="caution">
    <text evidence="11">The sequence shown here is derived from an EMBL/GenBank/DDBJ whole genome shotgun (WGS) entry which is preliminary data.</text>
</comment>
<proteinExistence type="inferred from homology"/>
<evidence type="ECO:0000313" key="11">
    <source>
        <dbReference type="EMBL" id="PHH71645.1"/>
    </source>
</evidence>
<evidence type="ECO:0000256" key="6">
    <source>
        <dbReference type="ARBA" id="ARBA00072890"/>
    </source>
</evidence>
<gene>
    <name evidence="11" type="ORF">CDD82_6397</name>
</gene>
<dbReference type="PROSITE" id="PS51188">
    <property type="entry name" value="ZF_CR"/>
    <property type="match status" value="1"/>
</dbReference>
<dbReference type="PROSITE" id="PS00636">
    <property type="entry name" value="DNAJ_1"/>
    <property type="match status" value="1"/>
</dbReference>
<keyword evidence="3 7" id="KW-0863">Zinc-finger</keyword>
<evidence type="ECO:0000259" key="9">
    <source>
        <dbReference type="PROSITE" id="PS50076"/>
    </source>
</evidence>
<dbReference type="GO" id="GO:0008270">
    <property type="term" value="F:zinc ion binding"/>
    <property type="evidence" value="ECO:0007669"/>
    <property type="project" value="UniProtKB-KW"/>
</dbReference>
<dbReference type="InterPro" id="IPR018253">
    <property type="entry name" value="DnaJ_domain_CS"/>
</dbReference>
<keyword evidence="12" id="KW-1185">Reference proteome</keyword>
<dbReference type="OrthoDB" id="10256793at2759"/>
<dbReference type="InterPro" id="IPR012724">
    <property type="entry name" value="DnaJ"/>
</dbReference>
<dbReference type="SUPFAM" id="SSF57938">
    <property type="entry name" value="DnaJ/Hsp40 cysteine-rich domain"/>
    <property type="match status" value="1"/>
</dbReference>
<dbReference type="PANTHER" id="PTHR43096">
    <property type="entry name" value="DNAJ HOMOLOG 1, MITOCHONDRIAL-RELATED"/>
    <property type="match status" value="1"/>
</dbReference>
<name>A0A2C5YQ46_9HYPO</name>
<dbReference type="SMART" id="SM00271">
    <property type="entry name" value="DnaJ"/>
    <property type="match status" value="1"/>
</dbReference>
<dbReference type="CDD" id="cd10747">
    <property type="entry name" value="DnaJ_C"/>
    <property type="match status" value="1"/>
</dbReference>
<evidence type="ECO:0000256" key="2">
    <source>
        <dbReference type="ARBA" id="ARBA00022737"/>
    </source>
</evidence>
<dbReference type="CDD" id="cd10719">
    <property type="entry name" value="DnaJ_zf"/>
    <property type="match status" value="1"/>
</dbReference>
<keyword evidence="1 7" id="KW-0479">Metal-binding</keyword>
<feature type="region of interest" description="Disordered" evidence="8">
    <location>
        <begin position="56"/>
        <end position="75"/>
    </location>
</feature>
<reference evidence="11 12" key="1">
    <citation type="submission" date="2017-06" db="EMBL/GenBank/DDBJ databases">
        <title>Ant-infecting Ophiocordyceps genomes reveal a high diversity of potential behavioral manipulation genes and a possible major role for enterotoxins.</title>
        <authorList>
            <person name="De Bekker C."/>
            <person name="Evans H.C."/>
            <person name="Brachmann A."/>
            <person name="Hughes D.P."/>
        </authorList>
    </citation>
    <scope>NUCLEOTIDE SEQUENCE [LARGE SCALE GENOMIC DNA]</scope>
    <source>
        <strain evidence="11 12">1348a</strain>
    </source>
</reference>
<keyword evidence="2" id="KW-0677">Repeat</keyword>
<feature type="zinc finger region" description="CR-type" evidence="7">
    <location>
        <begin position="238"/>
        <end position="319"/>
    </location>
</feature>
<dbReference type="Gene3D" id="2.60.260.20">
    <property type="entry name" value="Urease metallochaperone UreE, N-terminal domain"/>
    <property type="match status" value="2"/>
</dbReference>
<dbReference type="SUPFAM" id="SSF49493">
    <property type="entry name" value="HSP40/DnaJ peptide-binding domain"/>
    <property type="match status" value="2"/>
</dbReference>
<dbReference type="GO" id="GO:0005737">
    <property type="term" value="C:cytoplasm"/>
    <property type="evidence" value="ECO:0007669"/>
    <property type="project" value="TreeGrafter"/>
</dbReference>
<evidence type="ECO:0000313" key="12">
    <source>
        <dbReference type="Proteomes" id="UP000224854"/>
    </source>
</evidence>
<dbReference type="Pfam" id="PF01556">
    <property type="entry name" value="DnaJ_C"/>
    <property type="match status" value="1"/>
</dbReference>
<dbReference type="GO" id="GO:0042026">
    <property type="term" value="P:protein refolding"/>
    <property type="evidence" value="ECO:0007669"/>
    <property type="project" value="TreeGrafter"/>
</dbReference>
<dbReference type="Pfam" id="PF00226">
    <property type="entry name" value="DnaJ"/>
    <property type="match status" value="1"/>
</dbReference>
<dbReference type="AlphaFoldDB" id="A0A2C5YQ46"/>
<dbReference type="InterPro" id="IPR036869">
    <property type="entry name" value="J_dom_sf"/>
</dbReference>
<dbReference type="InterPro" id="IPR001623">
    <property type="entry name" value="DnaJ_domain"/>
</dbReference>
<feature type="domain" description="CR-type" evidence="10">
    <location>
        <begin position="238"/>
        <end position="319"/>
    </location>
</feature>
<dbReference type="InterPro" id="IPR008971">
    <property type="entry name" value="HSP40/DnaJ_pept-bd"/>
</dbReference>
<evidence type="ECO:0000259" key="10">
    <source>
        <dbReference type="PROSITE" id="PS51188"/>
    </source>
</evidence>
<protein>
    <recommendedName>
        <fullName evidence="6">DnaJ homolog 1, mitochondrial</fullName>
    </recommendedName>
</protein>
<feature type="compositionally biased region" description="Gly residues" evidence="8">
    <location>
        <begin position="156"/>
        <end position="178"/>
    </location>
</feature>
<dbReference type="SUPFAM" id="SSF46565">
    <property type="entry name" value="Chaperone J-domain"/>
    <property type="match status" value="1"/>
</dbReference>
<evidence type="ECO:0000256" key="7">
    <source>
        <dbReference type="PROSITE-ProRule" id="PRU00546"/>
    </source>
</evidence>
<evidence type="ECO:0000256" key="8">
    <source>
        <dbReference type="SAM" id="MobiDB-lite"/>
    </source>
</evidence>
<dbReference type="CDD" id="cd06257">
    <property type="entry name" value="DnaJ"/>
    <property type="match status" value="1"/>
</dbReference>
<evidence type="ECO:0000256" key="4">
    <source>
        <dbReference type="ARBA" id="ARBA00022833"/>
    </source>
</evidence>